<gene>
    <name evidence="1" type="ORF">E3N88_26871</name>
</gene>
<keyword evidence="2" id="KW-1185">Reference proteome</keyword>
<dbReference type="EMBL" id="SZYD01000014">
    <property type="protein sequence ID" value="KAD4178280.1"/>
    <property type="molecule type" value="Genomic_DNA"/>
</dbReference>
<reference evidence="1 2" key="1">
    <citation type="submission" date="2019-05" db="EMBL/GenBank/DDBJ databases">
        <title>Mikania micrantha, genome provides insights into the molecular mechanism of rapid growth.</title>
        <authorList>
            <person name="Liu B."/>
        </authorList>
    </citation>
    <scope>NUCLEOTIDE SEQUENCE [LARGE SCALE GENOMIC DNA]</scope>
    <source>
        <strain evidence="1">NLD-2019</strain>
        <tissue evidence="1">Leaf</tissue>
    </source>
</reference>
<accession>A0A5N6MW61</accession>
<evidence type="ECO:0000313" key="1">
    <source>
        <dbReference type="EMBL" id="KAD4178280.1"/>
    </source>
</evidence>
<organism evidence="1 2">
    <name type="scientific">Mikania micrantha</name>
    <name type="common">bitter vine</name>
    <dbReference type="NCBI Taxonomy" id="192012"/>
    <lineage>
        <taxon>Eukaryota</taxon>
        <taxon>Viridiplantae</taxon>
        <taxon>Streptophyta</taxon>
        <taxon>Embryophyta</taxon>
        <taxon>Tracheophyta</taxon>
        <taxon>Spermatophyta</taxon>
        <taxon>Magnoliopsida</taxon>
        <taxon>eudicotyledons</taxon>
        <taxon>Gunneridae</taxon>
        <taxon>Pentapetalae</taxon>
        <taxon>asterids</taxon>
        <taxon>campanulids</taxon>
        <taxon>Asterales</taxon>
        <taxon>Asteraceae</taxon>
        <taxon>Asteroideae</taxon>
        <taxon>Heliantheae alliance</taxon>
        <taxon>Eupatorieae</taxon>
        <taxon>Mikania</taxon>
    </lineage>
</organism>
<sequence length="93" mass="10861">MRSMVVDDCHEREPCRIMDYGYHHIAECLEDNNAVIWVNEINWIWGDRSFESICSNLERTCKTEVAEEGEHAKPRVRIDVSDHDLKILMVVAS</sequence>
<comment type="caution">
    <text evidence="1">The sequence shown here is derived from an EMBL/GenBank/DDBJ whole genome shotgun (WGS) entry which is preliminary data.</text>
</comment>
<dbReference type="AlphaFoldDB" id="A0A5N6MW61"/>
<proteinExistence type="predicted"/>
<name>A0A5N6MW61_9ASTR</name>
<dbReference type="Proteomes" id="UP000326396">
    <property type="component" value="Linkage Group LG4"/>
</dbReference>
<evidence type="ECO:0000313" key="2">
    <source>
        <dbReference type="Proteomes" id="UP000326396"/>
    </source>
</evidence>
<protein>
    <submittedName>
        <fullName evidence="1">Uncharacterized protein</fullName>
    </submittedName>
</protein>